<dbReference type="GO" id="GO:0003677">
    <property type="term" value="F:DNA binding"/>
    <property type="evidence" value="ECO:0007669"/>
    <property type="project" value="InterPro"/>
</dbReference>
<feature type="region of interest" description="Disordered" evidence="6">
    <location>
        <begin position="601"/>
        <end position="627"/>
    </location>
</feature>
<organism evidence="8 9">
    <name type="scientific">Coleophoma crateriformis</name>
    <dbReference type="NCBI Taxonomy" id="565419"/>
    <lineage>
        <taxon>Eukaryota</taxon>
        <taxon>Fungi</taxon>
        <taxon>Dikarya</taxon>
        <taxon>Ascomycota</taxon>
        <taxon>Pezizomycotina</taxon>
        <taxon>Leotiomycetes</taxon>
        <taxon>Helotiales</taxon>
        <taxon>Dermateaceae</taxon>
        <taxon>Coleophoma</taxon>
    </lineage>
</organism>
<comment type="subcellular location">
    <subcellularLocation>
        <location evidence="1">Nucleus</location>
    </subcellularLocation>
</comment>
<evidence type="ECO:0000256" key="3">
    <source>
        <dbReference type="ARBA" id="ARBA00023015"/>
    </source>
</evidence>
<dbReference type="GO" id="GO:0006351">
    <property type="term" value="P:DNA-templated transcription"/>
    <property type="evidence" value="ECO:0007669"/>
    <property type="project" value="InterPro"/>
</dbReference>
<evidence type="ECO:0000313" key="9">
    <source>
        <dbReference type="Proteomes" id="UP000256328"/>
    </source>
</evidence>
<evidence type="ECO:0000256" key="5">
    <source>
        <dbReference type="ARBA" id="ARBA00023242"/>
    </source>
</evidence>
<feature type="domain" description="Xylanolytic transcriptional activator regulatory" evidence="7">
    <location>
        <begin position="155"/>
        <end position="407"/>
    </location>
</feature>
<evidence type="ECO:0000256" key="1">
    <source>
        <dbReference type="ARBA" id="ARBA00004123"/>
    </source>
</evidence>
<dbReference type="InterPro" id="IPR050815">
    <property type="entry name" value="TF_fung"/>
</dbReference>
<dbReference type="AlphaFoldDB" id="A0A3D8T2C8"/>
<dbReference type="GO" id="GO:0005634">
    <property type="term" value="C:nucleus"/>
    <property type="evidence" value="ECO:0007669"/>
    <property type="project" value="UniProtKB-SubCell"/>
</dbReference>
<reference evidence="8 9" key="1">
    <citation type="journal article" date="2018" name="IMA Fungus">
        <title>IMA Genome-F 9: Draft genome sequence of Annulohypoxylon stygium, Aspergillus mulundensis, Berkeleyomyces basicola (syn. Thielaviopsis basicola), Ceratocystis smalleyi, two Cercospora beticola strains, Coleophoma cylindrospora, Fusarium fracticaudum, Phialophora cf. hyalina, and Morchella septimelata.</title>
        <authorList>
            <person name="Wingfield B.D."/>
            <person name="Bills G.F."/>
            <person name="Dong Y."/>
            <person name="Huang W."/>
            <person name="Nel W.J."/>
            <person name="Swalarsk-Parry B.S."/>
            <person name="Vaghefi N."/>
            <person name="Wilken P.M."/>
            <person name="An Z."/>
            <person name="de Beer Z.W."/>
            <person name="De Vos L."/>
            <person name="Chen L."/>
            <person name="Duong T.A."/>
            <person name="Gao Y."/>
            <person name="Hammerbacher A."/>
            <person name="Kikkert J.R."/>
            <person name="Li Y."/>
            <person name="Li H."/>
            <person name="Li K."/>
            <person name="Li Q."/>
            <person name="Liu X."/>
            <person name="Ma X."/>
            <person name="Naidoo K."/>
            <person name="Pethybridge S.J."/>
            <person name="Sun J."/>
            <person name="Steenkamp E.T."/>
            <person name="van der Nest M.A."/>
            <person name="van Wyk S."/>
            <person name="Wingfield M.J."/>
            <person name="Xiong C."/>
            <person name="Yue Q."/>
            <person name="Zhang X."/>
        </authorList>
    </citation>
    <scope>NUCLEOTIDE SEQUENCE [LARGE SCALE GENOMIC DNA]</scope>
    <source>
        <strain evidence="8 9">BP5796</strain>
    </source>
</reference>
<dbReference type="PANTHER" id="PTHR47338:SF5">
    <property type="entry name" value="ZN(II)2CYS6 TRANSCRIPTION FACTOR (EUROFUNG)"/>
    <property type="match status" value="1"/>
</dbReference>
<dbReference type="Proteomes" id="UP000256328">
    <property type="component" value="Unassembled WGS sequence"/>
</dbReference>
<sequence length="742" mass="82429">MDSTHTSQTQRQASLSISDIGSSNGSTTKGNPIKLKRAPVACKRCRRLRGKCVHESANPPCDACRLAGPDEAAECFFPARGEKGSDRDFRRKRTKRADIVRAGDGSSIASPGLVRDSQMSQAPNPAPLPTAAGWNLLPPHPEVLEGCKIFTTSFFQLGFIPKALFLERLSEDRESVNVFLLLSILSLSGRFTPSLVRRYGSQAKATEFFLSQAAHLVPYEMYQPSLERTQAFFLLGIAEWGNGDRNRSCIHMAIAIKMAGILCLHKEETYKLSETATSDDVVNSEIARRTFWMLESQDNLHSGHNTPASFSLADITTLLPCEESDFAFGLVPQERAALLGTRAAAANPALTKMPSRSLFASLIQTHNLWGQVARRACRNDSGTAGADLEPWNSSSEYVRLTVALQQWGEQLPKRHQWSVWNLRGYKAEALDLAYLSVVMPLRLSNIVVRRVHLEEIMASMLGNSGDTNSSRAKFWQNMSYELFTNVLGLYEQIDAFFSHRSSDEGFPAMIVFCVYICGSLASYLWKWPQICPYYAHEAEPVLLRTLEILETLQYAWPTAMRWAQSLRTVATPSTTTGAPPLTTVASQEQFFSLADGAPSRTTSAITRIHPPNTSTNPNTLSPSNATGNLEMLSSLAARIDQRADEQHRQTQCNQPLSDLENTRRQQQHLPDQHSRYRDNRDREDEDIAFNHMPHLATMNGLSGMEVGNGNMGHFGLGMPIDDFEAELTAFLQGEVHLGILND</sequence>
<dbReference type="InterPro" id="IPR007219">
    <property type="entry name" value="XnlR_reg_dom"/>
</dbReference>
<evidence type="ECO:0000256" key="2">
    <source>
        <dbReference type="ARBA" id="ARBA00022723"/>
    </source>
</evidence>
<protein>
    <recommendedName>
        <fullName evidence="7">Xylanolytic transcriptional activator regulatory domain-containing protein</fullName>
    </recommendedName>
</protein>
<gene>
    <name evidence="8" type="ORF">BP5796_01975</name>
</gene>
<keyword evidence="4" id="KW-0804">Transcription</keyword>
<proteinExistence type="predicted"/>
<dbReference type="EMBL" id="PDLN01000002">
    <property type="protein sequence ID" value="RDW92581.1"/>
    <property type="molecule type" value="Genomic_DNA"/>
</dbReference>
<dbReference type="CDD" id="cd00067">
    <property type="entry name" value="GAL4"/>
    <property type="match status" value="1"/>
</dbReference>
<name>A0A3D8T2C8_9HELO</name>
<evidence type="ECO:0000256" key="4">
    <source>
        <dbReference type="ARBA" id="ARBA00023163"/>
    </source>
</evidence>
<accession>A0A3D8T2C8</accession>
<dbReference type="Pfam" id="PF04082">
    <property type="entry name" value="Fungal_trans"/>
    <property type="match status" value="1"/>
</dbReference>
<keyword evidence="9" id="KW-1185">Reference proteome</keyword>
<evidence type="ECO:0000313" key="8">
    <source>
        <dbReference type="EMBL" id="RDW92581.1"/>
    </source>
</evidence>
<dbReference type="SUPFAM" id="SSF57701">
    <property type="entry name" value="Zn2/Cys6 DNA-binding domain"/>
    <property type="match status" value="1"/>
</dbReference>
<keyword evidence="2" id="KW-0479">Metal-binding</keyword>
<feature type="compositionally biased region" description="Polar residues" evidence="6">
    <location>
        <begin position="1"/>
        <end position="30"/>
    </location>
</feature>
<dbReference type="OrthoDB" id="2399539at2759"/>
<feature type="region of interest" description="Disordered" evidence="6">
    <location>
        <begin position="1"/>
        <end position="33"/>
    </location>
</feature>
<keyword evidence="5" id="KW-0539">Nucleus</keyword>
<keyword evidence="3" id="KW-0805">Transcription regulation</keyword>
<dbReference type="InterPro" id="IPR001138">
    <property type="entry name" value="Zn2Cys6_DnaBD"/>
</dbReference>
<feature type="region of interest" description="Disordered" evidence="6">
    <location>
        <begin position="640"/>
        <end position="680"/>
    </location>
</feature>
<feature type="compositionally biased region" description="Basic and acidic residues" evidence="6">
    <location>
        <begin position="670"/>
        <end position="680"/>
    </location>
</feature>
<dbReference type="InterPro" id="IPR036864">
    <property type="entry name" value="Zn2-C6_fun-type_DNA-bd_sf"/>
</dbReference>
<evidence type="ECO:0000259" key="7">
    <source>
        <dbReference type="Pfam" id="PF04082"/>
    </source>
</evidence>
<dbReference type="GO" id="GO:0000981">
    <property type="term" value="F:DNA-binding transcription factor activity, RNA polymerase II-specific"/>
    <property type="evidence" value="ECO:0007669"/>
    <property type="project" value="InterPro"/>
</dbReference>
<comment type="caution">
    <text evidence="8">The sequence shown here is derived from an EMBL/GenBank/DDBJ whole genome shotgun (WGS) entry which is preliminary data.</text>
</comment>
<dbReference type="GO" id="GO:0008270">
    <property type="term" value="F:zinc ion binding"/>
    <property type="evidence" value="ECO:0007669"/>
    <property type="project" value="InterPro"/>
</dbReference>
<dbReference type="PANTHER" id="PTHR47338">
    <property type="entry name" value="ZN(II)2CYS6 TRANSCRIPTION FACTOR (EUROFUNG)-RELATED"/>
    <property type="match status" value="1"/>
</dbReference>
<evidence type="ECO:0000256" key="6">
    <source>
        <dbReference type="SAM" id="MobiDB-lite"/>
    </source>
</evidence>
<dbReference type="CDD" id="cd12148">
    <property type="entry name" value="fungal_TF_MHR"/>
    <property type="match status" value="1"/>
</dbReference>